<dbReference type="PANTHER" id="PTHR43072:SF23">
    <property type="entry name" value="UPF0039 PROTEIN C11D3.02C"/>
    <property type="match status" value="1"/>
</dbReference>
<dbReference type="Pfam" id="PF13420">
    <property type="entry name" value="Acetyltransf_4"/>
    <property type="match status" value="1"/>
</dbReference>
<protein>
    <submittedName>
        <fullName evidence="4">N-acetyltransferase family protein</fullName>
    </submittedName>
</protein>
<comment type="caution">
    <text evidence="4">The sequence shown here is derived from an EMBL/GenBank/DDBJ whole genome shotgun (WGS) entry which is preliminary data.</text>
</comment>
<evidence type="ECO:0000313" key="4">
    <source>
        <dbReference type="EMBL" id="TKT89328.1"/>
    </source>
</evidence>
<dbReference type="RefSeq" id="WP_137342465.1">
    <property type="nucleotide sequence ID" value="NZ_BSQH01000015.1"/>
</dbReference>
<sequence length="174" mass="20185">MNDNLDHQNISFRPIRLSDAHDILNIVNYYISETTFHFSDEPIEISAVYDLIMKETNLPRYVIQSEEKIIGFGYAYDFRPENTFSETVKLTYWLKSTCTGKGIGSKFYHILENELSLLGIKNILVNISSKNLVSLNFHKKLGYVECGNFKGIAHKKGTYFDIIWLQKTLQEMTK</sequence>
<evidence type="ECO:0000256" key="2">
    <source>
        <dbReference type="ARBA" id="ARBA00023315"/>
    </source>
</evidence>
<dbReference type="Proteomes" id="UP000304900">
    <property type="component" value="Unassembled WGS sequence"/>
</dbReference>
<dbReference type="InterPro" id="IPR016181">
    <property type="entry name" value="Acyl_CoA_acyltransferase"/>
</dbReference>
<dbReference type="PROSITE" id="PS51186">
    <property type="entry name" value="GNAT"/>
    <property type="match status" value="1"/>
</dbReference>
<accession>A0A4U6D0S7</accession>
<evidence type="ECO:0000256" key="1">
    <source>
        <dbReference type="ARBA" id="ARBA00022679"/>
    </source>
</evidence>
<dbReference type="GO" id="GO:0016747">
    <property type="term" value="F:acyltransferase activity, transferring groups other than amino-acyl groups"/>
    <property type="evidence" value="ECO:0007669"/>
    <property type="project" value="InterPro"/>
</dbReference>
<feature type="domain" description="N-acetyltransferase" evidence="3">
    <location>
        <begin position="10"/>
        <end position="170"/>
    </location>
</feature>
<dbReference type="EMBL" id="SZVO01000012">
    <property type="protein sequence ID" value="TKT89328.1"/>
    <property type="molecule type" value="Genomic_DNA"/>
</dbReference>
<gene>
    <name evidence="4" type="ORF">FDK13_23535</name>
</gene>
<evidence type="ECO:0000313" key="5">
    <source>
        <dbReference type="Proteomes" id="UP000304900"/>
    </source>
</evidence>
<keyword evidence="2" id="KW-0012">Acyltransferase</keyword>
<organism evidence="4 5">
    <name type="scientific">Dyadobacter frigoris</name>
    <dbReference type="NCBI Taxonomy" id="2576211"/>
    <lineage>
        <taxon>Bacteria</taxon>
        <taxon>Pseudomonadati</taxon>
        <taxon>Bacteroidota</taxon>
        <taxon>Cytophagia</taxon>
        <taxon>Cytophagales</taxon>
        <taxon>Spirosomataceae</taxon>
        <taxon>Dyadobacter</taxon>
    </lineage>
</organism>
<keyword evidence="1 4" id="KW-0808">Transferase</keyword>
<name>A0A4U6D0S7_9BACT</name>
<dbReference type="InterPro" id="IPR000182">
    <property type="entry name" value="GNAT_dom"/>
</dbReference>
<dbReference type="Gene3D" id="3.40.630.30">
    <property type="match status" value="1"/>
</dbReference>
<evidence type="ECO:0000259" key="3">
    <source>
        <dbReference type="PROSITE" id="PS51186"/>
    </source>
</evidence>
<proteinExistence type="predicted"/>
<dbReference type="AlphaFoldDB" id="A0A4U6D0S7"/>
<keyword evidence="5" id="KW-1185">Reference proteome</keyword>
<dbReference type="PANTHER" id="PTHR43072">
    <property type="entry name" value="N-ACETYLTRANSFERASE"/>
    <property type="match status" value="1"/>
</dbReference>
<dbReference type="SUPFAM" id="SSF55729">
    <property type="entry name" value="Acyl-CoA N-acyltransferases (Nat)"/>
    <property type="match status" value="1"/>
</dbReference>
<dbReference type="OrthoDB" id="9799096at2"/>
<reference evidence="4 5" key="1">
    <citation type="submission" date="2019-05" db="EMBL/GenBank/DDBJ databases">
        <title>Dyadobacter AR-3-8 sp. nov., isolated from arctic soil.</title>
        <authorList>
            <person name="Chaudhary D.K."/>
        </authorList>
    </citation>
    <scope>NUCLEOTIDE SEQUENCE [LARGE SCALE GENOMIC DNA]</scope>
    <source>
        <strain evidence="4 5">AR-3-8</strain>
    </source>
</reference>